<keyword evidence="1" id="KW-1133">Transmembrane helix</keyword>
<keyword evidence="3" id="KW-1185">Reference proteome</keyword>
<dbReference type="RefSeq" id="WP_345177453.1">
    <property type="nucleotide sequence ID" value="NZ_BAABFQ010000006.1"/>
</dbReference>
<evidence type="ECO:0000256" key="1">
    <source>
        <dbReference type="SAM" id="Phobius"/>
    </source>
</evidence>
<evidence type="ECO:0000313" key="2">
    <source>
        <dbReference type="EMBL" id="MFC5492057.1"/>
    </source>
</evidence>
<evidence type="ECO:0000313" key="3">
    <source>
        <dbReference type="Proteomes" id="UP001595956"/>
    </source>
</evidence>
<feature type="transmembrane region" description="Helical" evidence="1">
    <location>
        <begin position="6"/>
        <end position="33"/>
    </location>
</feature>
<sequence>MRFARTIALVGVGLLWFAFGPVVLLLGAAALYFRRVRAWLRPTRRVVGAWVVAVLALAGLAVVVPDGWVPIAPGAGVLASPGYVGRPVSGFEGVPGGPLGESPEVRTRSYGVDACRRIELDSHDRLVSLCGSDGAPVLRLVDRGNLHQLAVKELPTSKDAACPGAFYVVGDRAVVATHDQRLLVVATADADDDPDLTTRDTVALDIPDDDCVIGLDGDAQGRSWFVTDGGRVGVVDDGAARVLDLAEQVDRPLTVVGDAAYVVTAEAAYRIGPGPRVVWRVDQEHSATPAALPGDLVATTDDAASRLDVVVRSGTDGAEVCRVAVFEENEGAADRLVADGAGVIVQNVHGYAGVRSTTLGRTTAGGVARVVVRDGECTAAWTADVDAPSGAPAVAAEPGLVYAYTKRRSWVGVNAWYLTALDLETGRSVFSVRTGLGLLRDNHHGEVALGPEATAYVPVLGGFVGVQDRG</sequence>
<reference evidence="3" key="1">
    <citation type="journal article" date="2019" name="Int. J. Syst. Evol. Microbiol.">
        <title>The Global Catalogue of Microorganisms (GCM) 10K type strain sequencing project: providing services to taxonomists for standard genome sequencing and annotation.</title>
        <authorList>
            <consortium name="The Broad Institute Genomics Platform"/>
            <consortium name="The Broad Institute Genome Sequencing Center for Infectious Disease"/>
            <person name="Wu L."/>
            <person name="Ma J."/>
        </authorList>
    </citation>
    <scope>NUCLEOTIDE SEQUENCE [LARGE SCALE GENOMIC DNA]</scope>
    <source>
        <strain evidence="3">KACC 13778</strain>
    </source>
</reference>
<keyword evidence="1" id="KW-0812">Transmembrane</keyword>
<dbReference type="EMBL" id="JBHSMD010000001">
    <property type="protein sequence ID" value="MFC5492057.1"/>
    <property type="molecule type" value="Genomic_DNA"/>
</dbReference>
<accession>A0ABW0MWI2</accession>
<gene>
    <name evidence="2" type="ORF">ACFPKY_03045</name>
</gene>
<feature type="transmembrane region" description="Helical" evidence="1">
    <location>
        <begin position="45"/>
        <end position="64"/>
    </location>
</feature>
<dbReference type="Proteomes" id="UP001595956">
    <property type="component" value="Unassembled WGS sequence"/>
</dbReference>
<evidence type="ECO:0008006" key="4">
    <source>
        <dbReference type="Google" id="ProtNLM"/>
    </source>
</evidence>
<keyword evidence="1" id="KW-0472">Membrane</keyword>
<protein>
    <recommendedName>
        <fullName evidence="4">Pyrroloquinoline-quinone binding quinoprotein</fullName>
    </recommendedName>
</protein>
<comment type="caution">
    <text evidence="2">The sequence shown here is derived from an EMBL/GenBank/DDBJ whole genome shotgun (WGS) entry which is preliminary data.</text>
</comment>
<proteinExistence type="predicted"/>
<name>A0ABW0MWI2_9ACTN</name>
<organism evidence="2 3">
    <name type="scientific">Nocardioides caricicola</name>
    <dbReference type="NCBI Taxonomy" id="634770"/>
    <lineage>
        <taxon>Bacteria</taxon>
        <taxon>Bacillati</taxon>
        <taxon>Actinomycetota</taxon>
        <taxon>Actinomycetes</taxon>
        <taxon>Propionibacteriales</taxon>
        <taxon>Nocardioidaceae</taxon>
        <taxon>Nocardioides</taxon>
    </lineage>
</organism>